<name>A0ABZ3EWS7_9FIRM</name>
<dbReference type="SMART" id="SM00387">
    <property type="entry name" value="HATPase_c"/>
    <property type="match status" value="1"/>
</dbReference>
<dbReference type="EMBL" id="CP146256">
    <property type="protein sequence ID" value="XAH74122.1"/>
    <property type="molecule type" value="Genomic_DNA"/>
</dbReference>
<keyword evidence="3" id="KW-0597">Phosphoprotein</keyword>
<dbReference type="PROSITE" id="PS50109">
    <property type="entry name" value="HIS_KIN"/>
    <property type="match status" value="1"/>
</dbReference>
<dbReference type="Pfam" id="PF07730">
    <property type="entry name" value="HisKA_3"/>
    <property type="match status" value="1"/>
</dbReference>
<dbReference type="PANTHER" id="PTHR24421">
    <property type="entry name" value="NITRATE/NITRITE SENSOR PROTEIN NARX-RELATED"/>
    <property type="match status" value="1"/>
</dbReference>
<reference evidence="10 11" key="1">
    <citation type="submission" date="2024-02" db="EMBL/GenBank/DDBJ databases">
        <title>Bacterial strain from lacustrine sediment.</title>
        <authorList>
            <person name="Petit C."/>
            <person name="Fadhlaoui K."/>
        </authorList>
    </citation>
    <scope>NUCLEOTIDE SEQUENCE [LARGE SCALE GENOMIC DNA]</scope>
    <source>
        <strain evidence="10 11">IPX-CK</strain>
    </source>
</reference>
<dbReference type="PANTHER" id="PTHR24421:SF10">
    <property type="entry name" value="NITRATE_NITRITE SENSOR PROTEIN NARQ"/>
    <property type="match status" value="1"/>
</dbReference>
<dbReference type="InterPro" id="IPR005467">
    <property type="entry name" value="His_kinase_dom"/>
</dbReference>
<evidence type="ECO:0000256" key="2">
    <source>
        <dbReference type="ARBA" id="ARBA00012438"/>
    </source>
</evidence>
<evidence type="ECO:0000256" key="4">
    <source>
        <dbReference type="ARBA" id="ARBA00022679"/>
    </source>
</evidence>
<protein>
    <recommendedName>
        <fullName evidence="2">histidine kinase</fullName>
        <ecNumber evidence="2">2.7.13.3</ecNumber>
    </recommendedName>
</protein>
<evidence type="ECO:0000256" key="6">
    <source>
        <dbReference type="ARBA" id="ARBA00022777"/>
    </source>
</evidence>
<dbReference type="Gene3D" id="3.30.565.10">
    <property type="entry name" value="Histidine kinase-like ATPase, C-terminal domain"/>
    <property type="match status" value="1"/>
</dbReference>
<keyword evidence="11" id="KW-1185">Reference proteome</keyword>
<accession>A0ABZ3EWS7</accession>
<keyword evidence="8" id="KW-0902">Two-component regulatory system</keyword>
<dbReference type="CDD" id="cd16917">
    <property type="entry name" value="HATPase_UhpB-NarQ-NarX-like"/>
    <property type="match status" value="1"/>
</dbReference>
<organism evidence="10 11">
    <name type="scientific">Kineothrix sedimenti</name>
    <dbReference type="NCBI Taxonomy" id="3123317"/>
    <lineage>
        <taxon>Bacteria</taxon>
        <taxon>Bacillati</taxon>
        <taxon>Bacillota</taxon>
        <taxon>Clostridia</taxon>
        <taxon>Lachnospirales</taxon>
        <taxon>Lachnospiraceae</taxon>
        <taxon>Kineothrix</taxon>
    </lineage>
</organism>
<dbReference type="Gene3D" id="1.20.5.1930">
    <property type="match status" value="1"/>
</dbReference>
<evidence type="ECO:0000256" key="8">
    <source>
        <dbReference type="ARBA" id="ARBA00023012"/>
    </source>
</evidence>
<evidence type="ECO:0000256" key="7">
    <source>
        <dbReference type="ARBA" id="ARBA00022840"/>
    </source>
</evidence>
<dbReference type="InterPro" id="IPR050482">
    <property type="entry name" value="Sensor_HK_TwoCompSys"/>
</dbReference>
<dbReference type="InterPro" id="IPR036890">
    <property type="entry name" value="HATPase_C_sf"/>
</dbReference>
<dbReference type="InterPro" id="IPR003594">
    <property type="entry name" value="HATPase_dom"/>
</dbReference>
<dbReference type="InterPro" id="IPR011712">
    <property type="entry name" value="Sig_transdc_His_kin_sub3_dim/P"/>
</dbReference>
<dbReference type="Pfam" id="PF02518">
    <property type="entry name" value="HATPase_c"/>
    <property type="match status" value="1"/>
</dbReference>
<keyword evidence="5" id="KW-0547">Nucleotide-binding</keyword>
<evidence type="ECO:0000259" key="9">
    <source>
        <dbReference type="PROSITE" id="PS50109"/>
    </source>
</evidence>
<comment type="catalytic activity">
    <reaction evidence="1">
        <text>ATP + protein L-histidine = ADP + protein N-phospho-L-histidine.</text>
        <dbReference type="EC" id="2.7.13.3"/>
    </reaction>
</comment>
<evidence type="ECO:0000313" key="11">
    <source>
        <dbReference type="Proteomes" id="UP001451571"/>
    </source>
</evidence>
<dbReference type="EC" id="2.7.13.3" evidence="2"/>
<proteinExistence type="predicted"/>
<dbReference type="GO" id="GO:0016301">
    <property type="term" value="F:kinase activity"/>
    <property type="evidence" value="ECO:0007669"/>
    <property type="project" value="UniProtKB-KW"/>
</dbReference>
<sequence length="324" mass="37861">MLNELYVNLKEMYNGFFKEQQELQDMLENNKNRISQIDNYLHEHDADLWRTEKINIENDNQYYYRKIDVLADRIKILGTALNLLDKISIAEYDKSDIDLDKHLRCNQKNIGEQRQILDIQEKERQRIARDLHDTSLQNLAYLVHKVELTSMYMDQDIIKAKLELAAVNKNLKSVIQDIRNTIFDLRPMIFDDLGLKTAFEKLIYKFRESSNYDIRFEVDEIECDNSLVLMTIYRIVEECVNNALKHSEGNKVVFTLKNENGGCSIEVKDNGQSFNCNEALSPEERHFGLYILKERVELLSGSINIDSKPGSGTAIHIFIPLLEM</sequence>
<feature type="domain" description="Histidine kinase" evidence="9">
    <location>
        <begin position="232"/>
        <end position="323"/>
    </location>
</feature>
<evidence type="ECO:0000256" key="3">
    <source>
        <dbReference type="ARBA" id="ARBA00022553"/>
    </source>
</evidence>
<evidence type="ECO:0000313" key="10">
    <source>
        <dbReference type="EMBL" id="XAH74122.1"/>
    </source>
</evidence>
<evidence type="ECO:0000256" key="1">
    <source>
        <dbReference type="ARBA" id="ARBA00000085"/>
    </source>
</evidence>
<gene>
    <name evidence="10" type="ORF">V6984_21910</name>
</gene>
<dbReference type="SUPFAM" id="SSF55874">
    <property type="entry name" value="ATPase domain of HSP90 chaperone/DNA topoisomerase II/histidine kinase"/>
    <property type="match status" value="1"/>
</dbReference>
<dbReference type="RefSeq" id="WP_342757716.1">
    <property type="nucleotide sequence ID" value="NZ_CP146256.1"/>
</dbReference>
<dbReference type="Proteomes" id="UP001451571">
    <property type="component" value="Chromosome"/>
</dbReference>
<keyword evidence="6 10" id="KW-0418">Kinase</keyword>
<keyword evidence="7" id="KW-0067">ATP-binding</keyword>
<evidence type="ECO:0000256" key="5">
    <source>
        <dbReference type="ARBA" id="ARBA00022741"/>
    </source>
</evidence>
<keyword evidence="4" id="KW-0808">Transferase</keyword>